<dbReference type="SUPFAM" id="SSF48350">
    <property type="entry name" value="GTPase activation domain, GAP"/>
    <property type="match status" value="1"/>
</dbReference>
<reference evidence="2" key="2">
    <citation type="submission" date="2025-09" db="UniProtKB">
        <authorList>
            <consortium name="Ensembl"/>
        </authorList>
    </citation>
    <scope>IDENTIFICATION</scope>
</reference>
<dbReference type="PROSITE" id="PS50238">
    <property type="entry name" value="RHOGAP"/>
    <property type="match status" value="1"/>
</dbReference>
<dbReference type="InterPro" id="IPR000198">
    <property type="entry name" value="RhoGAP_dom"/>
</dbReference>
<evidence type="ECO:0000259" key="1">
    <source>
        <dbReference type="PROSITE" id="PS50238"/>
    </source>
</evidence>
<dbReference type="GO" id="GO:0005096">
    <property type="term" value="F:GTPase activator activity"/>
    <property type="evidence" value="ECO:0007669"/>
    <property type="project" value="TreeGrafter"/>
</dbReference>
<dbReference type="InterPro" id="IPR042869">
    <property type="entry name" value="ARHGAP11A/B"/>
</dbReference>
<dbReference type="Pfam" id="PF00620">
    <property type="entry name" value="RhoGAP"/>
    <property type="match status" value="1"/>
</dbReference>
<dbReference type="Ensembl" id="ENSLLTT00000024198.1">
    <property type="protein sequence ID" value="ENSLLTP00000023343.1"/>
    <property type="gene ID" value="ENSLLTG00000017248.1"/>
</dbReference>
<dbReference type="Gene3D" id="1.10.555.10">
    <property type="entry name" value="Rho GTPase activation protein"/>
    <property type="match status" value="1"/>
</dbReference>
<sequence>MSAREHVCVPHPRFLVDACEHLRPHLHLEGLFRKCGSMTRIKALKARLEAGEHCLHMALPCDVATLVKQFLRSLPEPLIPAELQGPLCQVQQQSREDRDSLTLLITCLLPPWNSSILRYFLSFLQEVVARCAQNKMDLANLAIIFVPNLFSGEMSNQMGISKAEERLRSQMAVTQVLISHASEIGGSWVHGRRGEGDFYLAPPEKCGEGDVACE</sequence>
<dbReference type="PANTHER" id="PTHR15670">
    <property type="entry name" value="RHO GTPASE ACTIVATING PROTEIN 11A"/>
    <property type="match status" value="1"/>
</dbReference>
<dbReference type="PANTHER" id="PTHR15670:SF5">
    <property type="entry name" value="RHO GTPASE-ACTIVATING PROTEIN 11A ISOFORM X1"/>
    <property type="match status" value="1"/>
</dbReference>
<name>A0A8C5SWB7_LATLA</name>
<proteinExistence type="predicted"/>
<reference evidence="2" key="1">
    <citation type="submission" date="2025-08" db="UniProtKB">
        <authorList>
            <consortium name="Ensembl"/>
        </authorList>
    </citation>
    <scope>IDENTIFICATION</scope>
</reference>
<dbReference type="AlphaFoldDB" id="A0A8C5SWB7"/>
<dbReference type="InterPro" id="IPR008936">
    <property type="entry name" value="Rho_GTPase_activation_prot"/>
</dbReference>
<organism evidence="2 3">
    <name type="scientific">Laticauda laticaudata</name>
    <name type="common">Blue-ringed sea krait</name>
    <name type="synonym">Blue-lipped sea krait</name>
    <dbReference type="NCBI Taxonomy" id="8630"/>
    <lineage>
        <taxon>Eukaryota</taxon>
        <taxon>Metazoa</taxon>
        <taxon>Chordata</taxon>
        <taxon>Craniata</taxon>
        <taxon>Vertebrata</taxon>
        <taxon>Euteleostomi</taxon>
        <taxon>Lepidosauria</taxon>
        <taxon>Squamata</taxon>
        <taxon>Bifurcata</taxon>
        <taxon>Unidentata</taxon>
        <taxon>Episquamata</taxon>
        <taxon>Toxicofera</taxon>
        <taxon>Serpentes</taxon>
        <taxon>Colubroidea</taxon>
        <taxon>Elapidae</taxon>
        <taxon>Laticaudinae</taxon>
        <taxon>Laticauda</taxon>
    </lineage>
</organism>
<evidence type="ECO:0000313" key="3">
    <source>
        <dbReference type="Proteomes" id="UP000694406"/>
    </source>
</evidence>
<dbReference type="GO" id="GO:0007165">
    <property type="term" value="P:signal transduction"/>
    <property type="evidence" value="ECO:0007669"/>
    <property type="project" value="InterPro"/>
</dbReference>
<dbReference type="GeneTree" id="ENSGT00940000155312"/>
<evidence type="ECO:0000313" key="2">
    <source>
        <dbReference type="Ensembl" id="ENSLLTP00000023343.1"/>
    </source>
</evidence>
<dbReference type="Proteomes" id="UP000694406">
    <property type="component" value="Unplaced"/>
</dbReference>
<dbReference type="SMART" id="SM00324">
    <property type="entry name" value="RhoGAP"/>
    <property type="match status" value="1"/>
</dbReference>
<accession>A0A8C5SWB7</accession>
<feature type="domain" description="Rho-GAP" evidence="1">
    <location>
        <begin position="1"/>
        <end position="185"/>
    </location>
</feature>
<keyword evidence="3" id="KW-1185">Reference proteome</keyword>
<protein>
    <recommendedName>
        <fullName evidence="1">Rho-GAP domain-containing protein</fullName>
    </recommendedName>
</protein>